<keyword evidence="3" id="KW-1185">Reference proteome</keyword>
<feature type="transmembrane region" description="Helical" evidence="1">
    <location>
        <begin position="83"/>
        <end position="100"/>
    </location>
</feature>
<evidence type="ECO:0000256" key="1">
    <source>
        <dbReference type="SAM" id="Phobius"/>
    </source>
</evidence>
<reference evidence="2 3" key="1">
    <citation type="submission" date="2021-04" db="EMBL/GenBank/DDBJ databases">
        <title>Chitinophaga sp. nov., isolated from the rhizosphere soil.</title>
        <authorList>
            <person name="He S."/>
        </authorList>
    </citation>
    <scope>NUCLEOTIDE SEQUENCE [LARGE SCALE GENOMIC DNA]</scope>
    <source>
        <strain evidence="2 3">2R12</strain>
    </source>
</reference>
<keyword evidence="1" id="KW-1133">Transmembrane helix</keyword>
<feature type="transmembrane region" description="Helical" evidence="1">
    <location>
        <begin position="51"/>
        <end position="71"/>
    </location>
</feature>
<keyword evidence="1" id="KW-0812">Transmembrane</keyword>
<evidence type="ECO:0000313" key="2">
    <source>
        <dbReference type="EMBL" id="MBS0031033.1"/>
    </source>
</evidence>
<keyword evidence="1" id="KW-0472">Membrane</keyword>
<gene>
    <name evidence="2" type="ORF">KE626_27145</name>
</gene>
<protein>
    <submittedName>
        <fullName evidence="2">Uncharacterized protein</fullName>
    </submittedName>
</protein>
<dbReference type="EMBL" id="JAGTXB010000019">
    <property type="protein sequence ID" value="MBS0031033.1"/>
    <property type="molecule type" value="Genomic_DNA"/>
</dbReference>
<dbReference type="Proteomes" id="UP000676386">
    <property type="component" value="Unassembled WGS sequence"/>
</dbReference>
<sequence>MMKKAIIKRFLVYFLLRDIPLMLIVCSIIGAESTSDVIRTLLSAWLPLILIYFPPVILLNALLFGWAYVYLLKQFTEKRSPVYVGYGLGLLMLEALLLKISFYEDIHWLVVFFIFVYLVVFTGIYFRKVLTQGDKALWR</sequence>
<proteinExistence type="predicted"/>
<name>A0ABS5J7K0_9BACT</name>
<feature type="transmembrane region" description="Helical" evidence="1">
    <location>
        <begin position="12"/>
        <end position="31"/>
    </location>
</feature>
<evidence type="ECO:0000313" key="3">
    <source>
        <dbReference type="Proteomes" id="UP000676386"/>
    </source>
</evidence>
<organism evidence="2 3">
    <name type="scientific">Chitinophaga hostae</name>
    <dbReference type="NCBI Taxonomy" id="2831022"/>
    <lineage>
        <taxon>Bacteria</taxon>
        <taxon>Pseudomonadati</taxon>
        <taxon>Bacteroidota</taxon>
        <taxon>Chitinophagia</taxon>
        <taxon>Chitinophagales</taxon>
        <taxon>Chitinophagaceae</taxon>
        <taxon>Chitinophaga</taxon>
    </lineage>
</organism>
<accession>A0ABS5J7K0</accession>
<comment type="caution">
    <text evidence="2">The sequence shown here is derived from an EMBL/GenBank/DDBJ whole genome shotgun (WGS) entry which is preliminary data.</text>
</comment>
<feature type="transmembrane region" description="Helical" evidence="1">
    <location>
        <begin position="106"/>
        <end position="126"/>
    </location>
</feature>
<dbReference type="RefSeq" id="WP_211976171.1">
    <property type="nucleotide sequence ID" value="NZ_CBFHAM010000010.1"/>
</dbReference>